<organism evidence="3 4">
    <name type="scientific">Carassius auratus</name>
    <name type="common">Goldfish</name>
    <dbReference type="NCBI Taxonomy" id="7957"/>
    <lineage>
        <taxon>Eukaryota</taxon>
        <taxon>Metazoa</taxon>
        <taxon>Chordata</taxon>
        <taxon>Craniata</taxon>
        <taxon>Vertebrata</taxon>
        <taxon>Euteleostomi</taxon>
        <taxon>Actinopterygii</taxon>
        <taxon>Neopterygii</taxon>
        <taxon>Teleostei</taxon>
        <taxon>Ostariophysi</taxon>
        <taxon>Cypriniformes</taxon>
        <taxon>Cyprinidae</taxon>
        <taxon>Cyprininae</taxon>
        <taxon>Carassius</taxon>
    </lineage>
</organism>
<dbReference type="GO" id="GO:0043516">
    <property type="term" value="P:regulation of DNA damage response, signal transduction by p53 class mediator"/>
    <property type="evidence" value="ECO:0007669"/>
    <property type="project" value="TreeGrafter"/>
</dbReference>
<dbReference type="GeneID" id="113097408"/>
<dbReference type="KEGG" id="caua:113097408"/>
<dbReference type="GO" id="GO:0005634">
    <property type="term" value="C:nucleus"/>
    <property type="evidence" value="ECO:0007669"/>
    <property type="project" value="TreeGrafter"/>
</dbReference>
<dbReference type="PANTHER" id="PTHR46167">
    <property type="entry name" value="N-LYSINE METHYLTRANSFERASE KMT5A"/>
    <property type="match status" value="1"/>
</dbReference>
<dbReference type="OrthoDB" id="8929197at2759"/>
<proteinExistence type="predicted"/>
<feature type="compositionally biased region" description="Polar residues" evidence="1">
    <location>
        <begin position="63"/>
        <end position="73"/>
    </location>
</feature>
<dbReference type="GO" id="GO:0005700">
    <property type="term" value="C:polytene chromosome"/>
    <property type="evidence" value="ECO:0007669"/>
    <property type="project" value="TreeGrafter"/>
</dbReference>
<keyword evidence="3" id="KW-1185">Reference proteome</keyword>
<evidence type="ECO:0000256" key="1">
    <source>
        <dbReference type="SAM" id="MobiDB-lite"/>
    </source>
</evidence>
<evidence type="ECO:0000259" key="2">
    <source>
        <dbReference type="PROSITE" id="PS50280"/>
    </source>
</evidence>
<feature type="domain" description="SET" evidence="2">
    <location>
        <begin position="191"/>
        <end position="335"/>
    </location>
</feature>
<accession>A0A6P6PBK0</accession>
<sequence length="335" mass="37979">MHGRLQRPLHKCSQYNKRRPLITIWHRALGLVQQQRNLEPQFVVDTAVLLDTMTGCTSDDETSGPNSPTTSKECSAPTKDFSAFVGRFPVSLDSQPPKKKKQRISEGFPGDRIFFDKWRNSQYAKREEYLLSHFTHRKPSAARVSKLIVQEGWKSNYPKPKEIERLWKPAPKLLIETDETIIKCVSQQTWKGIAIKDFGPQLGLGVVATQRFSKGDIVCDYHGKVITAAAGRAMMQDIHDEAGYLFFFKAGQRELCIDAQTFPCECHPDADTFGRRINHSSKMPNLKPLHCVEDEWRGKRCCPLQGTAGHQCGHTAQICLSEERAYSSSQSRSKN</sequence>
<protein>
    <submittedName>
        <fullName evidence="4">Uncharacterized protein LOC113097408</fullName>
    </submittedName>
</protein>
<dbReference type="GO" id="GO:0006357">
    <property type="term" value="P:regulation of transcription by RNA polymerase II"/>
    <property type="evidence" value="ECO:0007669"/>
    <property type="project" value="TreeGrafter"/>
</dbReference>
<dbReference type="AlphaFoldDB" id="A0A6P6PBK0"/>
<dbReference type="Pfam" id="PF00856">
    <property type="entry name" value="SET"/>
    <property type="match status" value="1"/>
</dbReference>
<dbReference type="SUPFAM" id="SSF82199">
    <property type="entry name" value="SET domain"/>
    <property type="match status" value="1"/>
</dbReference>
<dbReference type="InterPro" id="IPR051760">
    <property type="entry name" value="KMT5A"/>
</dbReference>
<name>A0A6P6PBK0_CARAU</name>
<dbReference type="RefSeq" id="XP_026118433.1">
    <property type="nucleotide sequence ID" value="XM_026262648.1"/>
</dbReference>
<dbReference type="Gene3D" id="2.170.270.10">
    <property type="entry name" value="SET domain"/>
    <property type="match status" value="1"/>
</dbReference>
<dbReference type="PROSITE" id="PS50280">
    <property type="entry name" value="SET"/>
    <property type="match status" value="1"/>
</dbReference>
<feature type="region of interest" description="Disordered" evidence="1">
    <location>
        <begin position="56"/>
        <end position="76"/>
    </location>
</feature>
<dbReference type="InterPro" id="IPR001214">
    <property type="entry name" value="SET_dom"/>
</dbReference>
<dbReference type="Proteomes" id="UP000515129">
    <property type="component" value="Unplaced"/>
</dbReference>
<dbReference type="InterPro" id="IPR046341">
    <property type="entry name" value="SET_dom_sf"/>
</dbReference>
<gene>
    <name evidence="4" type="primary">LOC113097408</name>
</gene>
<dbReference type="PANTHER" id="PTHR46167:SF1">
    <property type="entry name" value="N-LYSINE METHYLTRANSFERASE KMT5A"/>
    <property type="match status" value="1"/>
</dbReference>
<evidence type="ECO:0000313" key="4">
    <source>
        <dbReference type="RefSeq" id="XP_026118433.1"/>
    </source>
</evidence>
<evidence type="ECO:0000313" key="3">
    <source>
        <dbReference type="Proteomes" id="UP000515129"/>
    </source>
</evidence>
<dbReference type="GO" id="GO:0042799">
    <property type="term" value="F:histone H4K20 methyltransferase activity"/>
    <property type="evidence" value="ECO:0007669"/>
    <property type="project" value="TreeGrafter"/>
</dbReference>
<reference evidence="4" key="1">
    <citation type="submission" date="2025-08" db="UniProtKB">
        <authorList>
            <consortium name="RefSeq"/>
        </authorList>
    </citation>
    <scope>IDENTIFICATION</scope>
    <source>
        <strain evidence="4">Wakin</strain>
        <tissue evidence="4">Muscle</tissue>
    </source>
</reference>